<dbReference type="PROSITE" id="PS51900">
    <property type="entry name" value="CB"/>
    <property type="match status" value="1"/>
</dbReference>
<feature type="domain" description="Core-binding (CB)" evidence="7">
    <location>
        <begin position="5"/>
        <end position="98"/>
    </location>
</feature>
<keyword evidence="2" id="KW-0229">DNA integration</keyword>
<keyword evidence="10" id="KW-1185">Reference proteome</keyword>
<dbReference type="KEGG" id="gai:IMCC3135_07685"/>
<evidence type="ECO:0000313" key="9">
    <source>
        <dbReference type="EMBL" id="ASJ73497.1"/>
    </source>
</evidence>
<dbReference type="CDD" id="cd01182">
    <property type="entry name" value="INT_RitC_C_like"/>
    <property type="match status" value="1"/>
</dbReference>
<evidence type="ECO:0000313" key="8">
    <source>
        <dbReference type="EMBL" id="ASJ71642.1"/>
    </source>
</evidence>
<dbReference type="InterPro" id="IPR004107">
    <property type="entry name" value="Integrase_SAM-like_N"/>
</dbReference>
<dbReference type="Gene3D" id="1.10.443.10">
    <property type="entry name" value="Intergrase catalytic core"/>
    <property type="match status" value="1"/>
</dbReference>
<dbReference type="InterPro" id="IPR013762">
    <property type="entry name" value="Integrase-like_cat_sf"/>
</dbReference>
<evidence type="ECO:0000259" key="6">
    <source>
        <dbReference type="PROSITE" id="PS51898"/>
    </source>
</evidence>
<gene>
    <name evidence="8" type="primary">xerC_3</name>
    <name evidence="9" type="synonym">xerC_8</name>
    <name evidence="8" type="ORF">IMCC3135_07685</name>
    <name evidence="9" type="ORF">IMCC3135_17075</name>
</gene>
<dbReference type="EMBL" id="CP018632">
    <property type="protein sequence ID" value="ASJ73497.1"/>
    <property type="molecule type" value="Genomic_DNA"/>
</dbReference>
<evidence type="ECO:0000256" key="5">
    <source>
        <dbReference type="PROSITE-ProRule" id="PRU01248"/>
    </source>
</evidence>
<dbReference type="AlphaFoldDB" id="A0A2Z2NJS1"/>
<evidence type="ECO:0000256" key="3">
    <source>
        <dbReference type="ARBA" id="ARBA00023125"/>
    </source>
</evidence>
<sequence length="332" mass="37528">MSVESTFPTLLTKFFSQRLIQQKRVSPHTISSYRDTFRLLLRFACSELGKDPSALAWEDIDAPLICAFLDQQEQQNGISPKTRNLRLSAIRSFFRFSSFELPERMALVQRILAIPPKRTLRRQIGYLSRTEVDALLAVPDQETWAGRRDHAWLITAVQTGLRVSELTSLKRKDIELGTGAYVYVVGKGRKERYTPLTRETVTALKSWMTESDTSTEGVLFPSLRGKSMSNDGIQYLLSKHCRKAATLCPSLQDKRVSPHQLRHTAAMELLKAGVDVTVIALWLGHESLDTTRIYLEADLEMKRCALAKTTPHQAQTAGFKADDALLEFLKSL</sequence>
<dbReference type="PROSITE" id="PS51898">
    <property type="entry name" value="TYR_RECOMBINASE"/>
    <property type="match status" value="1"/>
</dbReference>
<dbReference type="RefSeq" id="WP_088917055.1">
    <property type="nucleotide sequence ID" value="NZ_CP018632.1"/>
</dbReference>
<keyword evidence="1" id="KW-0159">Chromosome partition</keyword>
<dbReference type="GO" id="GO:0015074">
    <property type="term" value="P:DNA integration"/>
    <property type="evidence" value="ECO:0007669"/>
    <property type="project" value="UniProtKB-KW"/>
</dbReference>
<dbReference type="InterPro" id="IPR002104">
    <property type="entry name" value="Integrase_catalytic"/>
</dbReference>
<dbReference type="Pfam" id="PF02899">
    <property type="entry name" value="Phage_int_SAM_1"/>
    <property type="match status" value="1"/>
</dbReference>
<organism evidence="8 10">
    <name type="scientific">Granulosicoccus antarcticus IMCC3135</name>
    <dbReference type="NCBI Taxonomy" id="1192854"/>
    <lineage>
        <taxon>Bacteria</taxon>
        <taxon>Pseudomonadati</taxon>
        <taxon>Pseudomonadota</taxon>
        <taxon>Gammaproteobacteria</taxon>
        <taxon>Chromatiales</taxon>
        <taxon>Granulosicoccaceae</taxon>
        <taxon>Granulosicoccus</taxon>
    </lineage>
</organism>
<dbReference type="Gene3D" id="1.10.150.130">
    <property type="match status" value="1"/>
</dbReference>
<evidence type="ECO:0000313" key="10">
    <source>
        <dbReference type="Proteomes" id="UP000250079"/>
    </source>
</evidence>
<dbReference type="GO" id="GO:0003677">
    <property type="term" value="F:DNA binding"/>
    <property type="evidence" value="ECO:0007669"/>
    <property type="project" value="UniProtKB-UniRule"/>
</dbReference>
<dbReference type="InterPro" id="IPR010998">
    <property type="entry name" value="Integrase_recombinase_N"/>
</dbReference>
<dbReference type="InterPro" id="IPR044068">
    <property type="entry name" value="CB"/>
</dbReference>
<accession>A0A2Z2NJS1</accession>
<dbReference type="InterPro" id="IPR050090">
    <property type="entry name" value="Tyrosine_recombinase_XerCD"/>
</dbReference>
<keyword evidence="3 5" id="KW-0238">DNA-binding</keyword>
<protein>
    <submittedName>
        <fullName evidence="8">Tyrosine recombinase XerC</fullName>
    </submittedName>
</protein>
<dbReference type="KEGG" id="gai:IMCC3135_17075"/>
<name>A0A2Z2NJS1_9GAMM</name>
<proteinExistence type="predicted"/>
<dbReference type="OrthoDB" id="9801717at2"/>
<dbReference type="GO" id="GO:0006310">
    <property type="term" value="P:DNA recombination"/>
    <property type="evidence" value="ECO:0007669"/>
    <property type="project" value="UniProtKB-KW"/>
</dbReference>
<evidence type="ECO:0000256" key="2">
    <source>
        <dbReference type="ARBA" id="ARBA00022908"/>
    </source>
</evidence>
<evidence type="ECO:0000256" key="1">
    <source>
        <dbReference type="ARBA" id="ARBA00022829"/>
    </source>
</evidence>
<reference evidence="8 10" key="1">
    <citation type="submission" date="2016-12" db="EMBL/GenBank/DDBJ databases">
        <authorList>
            <person name="Song W.-J."/>
            <person name="Kurnit D.M."/>
        </authorList>
    </citation>
    <scope>NUCLEOTIDE SEQUENCE [LARGE SCALE GENOMIC DNA]</scope>
    <source>
        <strain evidence="8 10">IMCC3135</strain>
    </source>
</reference>
<dbReference type="PANTHER" id="PTHR30349:SF81">
    <property type="entry name" value="TYROSINE RECOMBINASE XERC"/>
    <property type="match status" value="1"/>
</dbReference>
<dbReference type="SUPFAM" id="SSF56349">
    <property type="entry name" value="DNA breaking-rejoining enzymes"/>
    <property type="match status" value="1"/>
</dbReference>
<feature type="domain" description="Tyr recombinase" evidence="6">
    <location>
        <begin position="122"/>
        <end position="307"/>
    </location>
</feature>
<dbReference type="EMBL" id="CP018632">
    <property type="protein sequence ID" value="ASJ71642.1"/>
    <property type="molecule type" value="Genomic_DNA"/>
</dbReference>
<dbReference type="Pfam" id="PF00589">
    <property type="entry name" value="Phage_integrase"/>
    <property type="match status" value="1"/>
</dbReference>
<dbReference type="InterPro" id="IPR011010">
    <property type="entry name" value="DNA_brk_join_enz"/>
</dbReference>
<evidence type="ECO:0000259" key="7">
    <source>
        <dbReference type="PROSITE" id="PS51900"/>
    </source>
</evidence>
<dbReference type="PANTHER" id="PTHR30349">
    <property type="entry name" value="PHAGE INTEGRASE-RELATED"/>
    <property type="match status" value="1"/>
</dbReference>
<evidence type="ECO:0000256" key="4">
    <source>
        <dbReference type="ARBA" id="ARBA00023172"/>
    </source>
</evidence>
<dbReference type="GO" id="GO:0007059">
    <property type="term" value="P:chromosome segregation"/>
    <property type="evidence" value="ECO:0007669"/>
    <property type="project" value="UniProtKB-KW"/>
</dbReference>
<dbReference type="Proteomes" id="UP000250079">
    <property type="component" value="Chromosome"/>
</dbReference>
<keyword evidence="4" id="KW-0233">DNA recombination</keyword>